<proteinExistence type="predicted"/>
<name>A0A7X5Y2C7_9SPHN</name>
<comment type="caution">
    <text evidence="2">The sequence shown here is derived from an EMBL/GenBank/DDBJ whole genome shotgun (WGS) entry which is preliminary data.</text>
</comment>
<sequence length="68" mass="6881">MGEALLIGLAGAALGGIIACLAFDRQSITTMGASSDSVITSRAVFSGMLIAVLIDLLESLVRAVRATT</sequence>
<dbReference type="EMBL" id="JAATJB010000014">
    <property type="protein sequence ID" value="NJB99340.1"/>
    <property type="molecule type" value="Genomic_DNA"/>
</dbReference>
<organism evidence="2 3">
    <name type="scientific">Sphingomonas trueperi</name>
    <dbReference type="NCBI Taxonomy" id="53317"/>
    <lineage>
        <taxon>Bacteria</taxon>
        <taxon>Pseudomonadati</taxon>
        <taxon>Pseudomonadota</taxon>
        <taxon>Alphaproteobacteria</taxon>
        <taxon>Sphingomonadales</taxon>
        <taxon>Sphingomonadaceae</taxon>
        <taxon>Sphingomonas</taxon>
    </lineage>
</organism>
<keyword evidence="1" id="KW-0472">Membrane</keyword>
<evidence type="ECO:0000313" key="2">
    <source>
        <dbReference type="EMBL" id="NJB99340.1"/>
    </source>
</evidence>
<feature type="transmembrane region" description="Helical" evidence="1">
    <location>
        <begin position="38"/>
        <end position="57"/>
    </location>
</feature>
<dbReference type="AlphaFoldDB" id="A0A7X5Y2C7"/>
<accession>A0A7X5Y2C7</accession>
<evidence type="ECO:0000256" key="1">
    <source>
        <dbReference type="SAM" id="Phobius"/>
    </source>
</evidence>
<gene>
    <name evidence="2" type="ORF">GGR89_003681</name>
</gene>
<reference evidence="2 3" key="1">
    <citation type="submission" date="2020-03" db="EMBL/GenBank/DDBJ databases">
        <title>Genomic Encyclopedia of Type Strains, Phase IV (KMG-IV): sequencing the most valuable type-strain genomes for metagenomic binning, comparative biology and taxonomic classification.</title>
        <authorList>
            <person name="Goeker M."/>
        </authorList>
    </citation>
    <scope>NUCLEOTIDE SEQUENCE [LARGE SCALE GENOMIC DNA]</scope>
    <source>
        <strain evidence="2 3">DSM 7225</strain>
    </source>
</reference>
<protein>
    <submittedName>
        <fullName evidence="2">Uncharacterized protein</fullName>
    </submittedName>
</protein>
<keyword evidence="3" id="KW-1185">Reference proteome</keyword>
<dbReference type="RefSeq" id="WP_125974801.1">
    <property type="nucleotide sequence ID" value="NZ_BAAADY010000016.1"/>
</dbReference>
<keyword evidence="1" id="KW-1133">Transmembrane helix</keyword>
<keyword evidence="1" id="KW-0812">Transmembrane</keyword>
<evidence type="ECO:0000313" key="3">
    <source>
        <dbReference type="Proteomes" id="UP000531251"/>
    </source>
</evidence>
<dbReference type="Proteomes" id="UP000531251">
    <property type="component" value="Unassembled WGS sequence"/>
</dbReference>